<dbReference type="AlphaFoldDB" id="A0AAN6X2L1"/>
<reference evidence="2" key="2">
    <citation type="submission" date="2023-05" db="EMBL/GenBank/DDBJ databases">
        <authorList>
            <consortium name="Lawrence Berkeley National Laboratory"/>
            <person name="Steindorff A."/>
            <person name="Hensen N."/>
            <person name="Bonometti L."/>
            <person name="Westerberg I."/>
            <person name="Brannstrom I.O."/>
            <person name="Guillou S."/>
            <person name="Cros-Aarteil S."/>
            <person name="Calhoun S."/>
            <person name="Haridas S."/>
            <person name="Kuo A."/>
            <person name="Mondo S."/>
            <person name="Pangilinan J."/>
            <person name="Riley R."/>
            <person name="Labutti K."/>
            <person name="Andreopoulos B."/>
            <person name="Lipzen A."/>
            <person name="Chen C."/>
            <person name="Yanf M."/>
            <person name="Daum C."/>
            <person name="Ng V."/>
            <person name="Clum A."/>
            <person name="Ohm R."/>
            <person name="Martin F."/>
            <person name="Silar P."/>
            <person name="Natvig D."/>
            <person name="Lalanne C."/>
            <person name="Gautier V."/>
            <person name="Ament-Velasquez S.L."/>
            <person name="Kruys A."/>
            <person name="Hutchinson M.I."/>
            <person name="Powell A.J."/>
            <person name="Barry K."/>
            <person name="Miller A.N."/>
            <person name="Grigoriev I.V."/>
            <person name="Debuchy R."/>
            <person name="Gladieux P."/>
            <person name="Thoren M.H."/>
            <person name="Johannesson H."/>
        </authorList>
    </citation>
    <scope>NUCLEOTIDE SEQUENCE</scope>
    <source>
        <strain evidence="2">PSN309</strain>
    </source>
</reference>
<gene>
    <name evidence="2" type="ORF">QBC35DRAFT_447124</name>
</gene>
<accession>A0AAN6X2L1</accession>
<organism evidence="2 3">
    <name type="scientific">Podospora australis</name>
    <dbReference type="NCBI Taxonomy" id="1536484"/>
    <lineage>
        <taxon>Eukaryota</taxon>
        <taxon>Fungi</taxon>
        <taxon>Dikarya</taxon>
        <taxon>Ascomycota</taxon>
        <taxon>Pezizomycotina</taxon>
        <taxon>Sordariomycetes</taxon>
        <taxon>Sordariomycetidae</taxon>
        <taxon>Sordariales</taxon>
        <taxon>Podosporaceae</taxon>
        <taxon>Podospora</taxon>
    </lineage>
</organism>
<evidence type="ECO:0000313" key="2">
    <source>
        <dbReference type="EMBL" id="KAK4192750.1"/>
    </source>
</evidence>
<feature type="compositionally biased region" description="Acidic residues" evidence="1">
    <location>
        <begin position="190"/>
        <end position="208"/>
    </location>
</feature>
<comment type="caution">
    <text evidence="2">The sequence shown here is derived from an EMBL/GenBank/DDBJ whole genome shotgun (WGS) entry which is preliminary data.</text>
</comment>
<evidence type="ECO:0000256" key="1">
    <source>
        <dbReference type="SAM" id="MobiDB-lite"/>
    </source>
</evidence>
<evidence type="ECO:0000313" key="3">
    <source>
        <dbReference type="Proteomes" id="UP001302126"/>
    </source>
</evidence>
<proteinExistence type="predicted"/>
<protein>
    <submittedName>
        <fullName evidence="2">Uncharacterized protein</fullName>
    </submittedName>
</protein>
<feature type="region of interest" description="Disordered" evidence="1">
    <location>
        <begin position="265"/>
        <end position="286"/>
    </location>
</feature>
<reference evidence="2" key="1">
    <citation type="journal article" date="2023" name="Mol. Phylogenet. Evol.">
        <title>Genome-scale phylogeny and comparative genomics of the fungal order Sordariales.</title>
        <authorList>
            <person name="Hensen N."/>
            <person name="Bonometti L."/>
            <person name="Westerberg I."/>
            <person name="Brannstrom I.O."/>
            <person name="Guillou S."/>
            <person name="Cros-Aarteil S."/>
            <person name="Calhoun S."/>
            <person name="Haridas S."/>
            <person name="Kuo A."/>
            <person name="Mondo S."/>
            <person name="Pangilinan J."/>
            <person name="Riley R."/>
            <person name="LaButti K."/>
            <person name="Andreopoulos B."/>
            <person name="Lipzen A."/>
            <person name="Chen C."/>
            <person name="Yan M."/>
            <person name="Daum C."/>
            <person name="Ng V."/>
            <person name="Clum A."/>
            <person name="Steindorff A."/>
            <person name="Ohm R.A."/>
            <person name="Martin F."/>
            <person name="Silar P."/>
            <person name="Natvig D.O."/>
            <person name="Lalanne C."/>
            <person name="Gautier V."/>
            <person name="Ament-Velasquez S.L."/>
            <person name="Kruys A."/>
            <person name="Hutchinson M.I."/>
            <person name="Powell A.J."/>
            <person name="Barry K."/>
            <person name="Miller A.N."/>
            <person name="Grigoriev I.V."/>
            <person name="Debuchy R."/>
            <person name="Gladieux P."/>
            <person name="Hiltunen Thoren M."/>
            <person name="Johannesson H."/>
        </authorList>
    </citation>
    <scope>NUCLEOTIDE SEQUENCE</scope>
    <source>
        <strain evidence="2">PSN309</strain>
    </source>
</reference>
<feature type="compositionally biased region" description="Basic and acidic residues" evidence="1">
    <location>
        <begin position="164"/>
        <end position="181"/>
    </location>
</feature>
<feature type="region of interest" description="Disordered" evidence="1">
    <location>
        <begin position="164"/>
        <end position="208"/>
    </location>
</feature>
<name>A0AAN6X2L1_9PEZI</name>
<dbReference type="EMBL" id="MU864353">
    <property type="protein sequence ID" value="KAK4192750.1"/>
    <property type="molecule type" value="Genomic_DNA"/>
</dbReference>
<sequence length="286" mass="32757">MPSRIAPEDLDISYEDKKSVCARVPFYWKDSIIQKARVYILKNKWNLDDIDNQPVVSSIGRKVIRSKLGTAKLNDEDIIARIVAVLEVTDNRVPLSWRYRVCDLPRKKRKPWLGAFLSDPSKSSLLRPHMKPCLLSEWAAKEAAKANGQVLEHPEAARWREQVRERVKERRENETRQHGEEGDSATGTEEGAEQDDEEEGQNCESETDYEEIEARLTSMKAGLWGREAQVIGQLVVGRLDAKLADGDGTERTGAEVDWWFFSKQTQEKQQEAVKEEEEHAESLLRP</sequence>
<dbReference type="Proteomes" id="UP001302126">
    <property type="component" value="Unassembled WGS sequence"/>
</dbReference>
<keyword evidence="3" id="KW-1185">Reference proteome</keyword>